<keyword evidence="2" id="KW-1185">Reference proteome</keyword>
<evidence type="ECO:0000313" key="2">
    <source>
        <dbReference type="Proteomes" id="UP000662747"/>
    </source>
</evidence>
<sequence length="244" mass="26889">MQPQGSPPVAVSVDEVQETQPEERCEYCGKARHELDRKGRVGSNLGSSAVLGRNMLEGRELSTHAWYAGPFSLAAHHLICLEALDDPEWARYCTRFGYHPDRRGNGIFLPMKMALACQLSVPVHRGNHAEGFAYDVHLPYPKAVKKKLKEVADDIEAGKYCSNPEALVRKLDKISAEILSLVAKFTWTLTRDGLDYAPGSNGCAGLKSISDKPSVTPCPQGRRHQMKHAMTGLPLAKRVLEVGE</sequence>
<accession>A0ABX7PDH5</accession>
<dbReference type="EMBL" id="CP071090">
    <property type="protein sequence ID" value="QSQ28395.1"/>
    <property type="molecule type" value="Genomic_DNA"/>
</dbReference>
<protein>
    <submittedName>
        <fullName evidence="1">AHH domain-containing protein</fullName>
    </submittedName>
</protein>
<gene>
    <name evidence="1" type="ORF">JY651_35685</name>
</gene>
<reference evidence="1 2" key="1">
    <citation type="submission" date="2021-02" db="EMBL/GenBank/DDBJ databases">
        <title>De Novo genome assembly of isolated myxobacteria.</title>
        <authorList>
            <person name="Stevens D.C."/>
        </authorList>
    </citation>
    <scope>NUCLEOTIDE SEQUENCE [LARGE SCALE GENOMIC DNA]</scope>
    <source>
        <strain evidence="2">SCPEA02</strain>
    </source>
</reference>
<evidence type="ECO:0000313" key="1">
    <source>
        <dbReference type="EMBL" id="QSQ28395.1"/>
    </source>
</evidence>
<dbReference type="Proteomes" id="UP000662747">
    <property type="component" value="Chromosome"/>
</dbReference>
<name>A0ABX7PDH5_9BACT</name>
<dbReference type="Pfam" id="PF14412">
    <property type="entry name" value="AHH"/>
    <property type="match status" value="1"/>
</dbReference>
<dbReference type="InterPro" id="IPR032871">
    <property type="entry name" value="AHH_dom_containing"/>
</dbReference>
<proteinExistence type="predicted"/>
<organism evidence="1 2">
    <name type="scientific">Pyxidicoccus parkwayensis</name>
    <dbReference type="NCBI Taxonomy" id="2813578"/>
    <lineage>
        <taxon>Bacteria</taxon>
        <taxon>Pseudomonadati</taxon>
        <taxon>Myxococcota</taxon>
        <taxon>Myxococcia</taxon>
        <taxon>Myxococcales</taxon>
        <taxon>Cystobacterineae</taxon>
        <taxon>Myxococcaceae</taxon>
        <taxon>Pyxidicoccus</taxon>
    </lineage>
</organism>